<dbReference type="RefSeq" id="WP_255966452.1">
    <property type="nucleotide sequence ID" value="NZ_JANFQF010000004.1"/>
</dbReference>
<organism evidence="2 3">
    <name type="scientific">Rhodococcus tibetensis</name>
    <dbReference type="NCBI Taxonomy" id="2965064"/>
    <lineage>
        <taxon>Bacteria</taxon>
        <taxon>Bacillati</taxon>
        <taxon>Actinomycetota</taxon>
        <taxon>Actinomycetes</taxon>
        <taxon>Mycobacteriales</taxon>
        <taxon>Nocardiaceae</taxon>
        <taxon>Rhodococcus</taxon>
    </lineage>
</organism>
<feature type="region of interest" description="Disordered" evidence="1">
    <location>
        <begin position="41"/>
        <end position="78"/>
    </location>
</feature>
<comment type="caution">
    <text evidence="2">The sequence shown here is derived from an EMBL/GenBank/DDBJ whole genome shotgun (WGS) entry which is preliminary data.</text>
</comment>
<dbReference type="Proteomes" id="UP001524501">
    <property type="component" value="Unassembled WGS sequence"/>
</dbReference>
<name>A0ABT1Q963_9NOCA</name>
<dbReference type="EMBL" id="JANFQF010000004">
    <property type="protein sequence ID" value="MCQ4118787.1"/>
    <property type="molecule type" value="Genomic_DNA"/>
</dbReference>
<protein>
    <submittedName>
        <fullName evidence="2">Uncharacterized protein</fullName>
    </submittedName>
</protein>
<accession>A0ABT1Q963</accession>
<reference evidence="2 3" key="1">
    <citation type="submission" date="2022-07" db="EMBL/GenBank/DDBJ databases">
        <title>Degradation activity of malathion, p-nitrophenol and potential low-temperature adaptation strategy of Rhodococcus sp. FXJ9.536.</title>
        <authorList>
            <person name="Huang J."/>
            <person name="Huang Y."/>
        </authorList>
    </citation>
    <scope>NUCLEOTIDE SEQUENCE [LARGE SCALE GENOMIC DNA]</scope>
    <source>
        <strain evidence="2 3">FXJ9.536</strain>
    </source>
</reference>
<evidence type="ECO:0000256" key="1">
    <source>
        <dbReference type="SAM" id="MobiDB-lite"/>
    </source>
</evidence>
<evidence type="ECO:0000313" key="2">
    <source>
        <dbReference type="EMBL" id="MCQ4118787.1"/>
    </source>
</evidence>
<evidence type="ECO:0000313" key="3">
    <source>
        <dbReference type="Proteomes" id="UP001524501"/>
    </source>
</evidence>
<gene>
    <name evidence="2" type="ORF">NOF53_06310</name>
</gene>
<proteinExistence type="predicted"/>
<keyword evidence="3" id="KW-1185">Reference proteome</keyword>
<sequence>MYTALIRVYQRNCRGPAAADEPEETLTHQHVQLFSEQHPLVETTPPGREDHDGDEPAQSVDAHHPTATEIHLTLFSDR</sequence>